<name>A0A8X6L413_TRICU</name>
<comment type="caution">
    <text evidence="1">The sequence shown here is derived from an EMBL/GenBank/DDBJ whole genome shotgun (WGS) entry which is preliminary data.</text>
</comment>
<dbReference type="EMBL" id="BMAO01034193">
    <property type="protein sequence ID" value="GFQ94621.1"/>
    <property type="molecule type" value="Genomic_DNA"/>
</dbReference>
<dbReference type="PANTHER" id="PTHR10492:SF57">
    <property type="entry name" value="ATP-DEPENDENT DNA HELICASE"/>
    <property type="match status" value="1"/>
</dbReference>
<evidence type="ECO:0000313" key="1">
    <source>
        <dbReference type="EMBL" id="GFQ94621.1"/>
    </source>
</evidence>
<evidence type="ECO:0000313" key="2">
    <source>
        <dbReference type="Proteomes" id="UP000887116"/>
    </source>
</evidence>
<protein>
    <submittedName>
        <fullName evidence="1">ATP-dependent DNA helicase</fullName>
    </submittedName>
</protein>
<dbReference type="Proteomes" id="UP000887116">
    <property type="component" value="Unassembled WGS sequence"/>
</dbReference>
<organism evidence="1 2">
    <name type="scientific">Trichonephila clavata</name>
    <name type="common">Joro spider</name>
    <name type="synonym">Nephila clavata</name>
    <dbReference type="NCBI Taxonomy" id="2740835"/>
    <lineage>
        <taxon>Eukaryota</taxon>
        <taxon>Metazoa</taxon>
        <taxon>Ecdysozoa</taxon>
        <taxon>Arthropoda</taxon>
        <taxon>Chelicerata</taxon>
        <taxon>Arachnida</taxon>
        <taxon>Araneae</taxon>
        <taxon>Araneomorphae</taxon>
        <taxon>Entelegynae</taxon>
        <taxon>Araneoidea</taxon>
        <taxon>Nephilidae</taxon>
        <taxon>Trichonephila</taxon>
    </lineage>
</organism>
<dbReference type="GO" id="GO:0004386">
    <property type="term" value="F:helicase activity"/>
    <property type="evidence" value="ECO:0007669"/>
    <property type="project" value="UniProtKB-KW"/>
</dbReference>
<accession>A0A8X6L413</accession>
<reference evidence="1" key="1">
    <citation type="submission" date="2020-07" db="EMBL/GenBank/DDBJ databases">
        <title>Multicomponent nature underlies the extraordinary mechanical properties of spider dragline silk.</title>
        <authorList>
            <person name="Kono N."/>
            <person name="Nakamura H."/>
            <person name="Mori M."/>
            <person name="Yoshida Y."/>
            <person name="Ohtoshi R."/>
            <person name="Malay A.D."/>
            <person name="Moran D.A.P."/>
            <person name="Tomita M."/>
            <person name="Numata K."/>
            <person name="Arakawa K."/>
        </authorList>
    </citation>
    <scope>NUCLEOTIDE SEQUENCE</scope>
</reference>
<keyword evidence="1" id="KW-0067">ATP-binding</keyword>
<dbReference type="OrthoDB" id="7789720at2759"/>
<sequence length="237" mass="27457">YISTPIIFYPWFLPLSVTTRPSVTIPARRLRDVDGYPIYRRSNTDNGRQLFTKNVNNADIDIDNRWVVPHTYSPLLNKTFNAHINVDFCNSLKSIKYICEYVNKGSDMAVFRIENTNLNALPVNNNDETTLYQSGRYISCNETVWRIFGFQIHERDPVVIHLAVRLGNGNRVFFTNETAVDRTINPPKTTLTEFFELCNRADAFGAFARKLLYSEAPRYFTWAQTIKMDALQARHTD</sequence>
<gene>
    <name evidence="1" type="primary">AVEN_99391_1</name>
    <name evidence="1" type="ORF">TNCT_357111</name>
</gene>
<keyword evidence="2" id="KW-1185">Reference proteome</keyword>
<dbReference type="AlphaFoldDB" id="A0A8X6L413"/>
<keyword evidence="1" id="KW-0347">Helicase</keyword>
<keyword evidence="1" id="KW-0547">Nucleotide-binding</keyword>
<dbReference type="PANTHER" id="PTHR10492">
    <property type="match status" value="1"/>
</dbReference>
<feature type="non-terminal residue" evidence="1">
    <location>
        <position position="1"/>
    </location>
</feature>
<proteinExistence type="predicted"/>
<keyword evidence="1" id="KW-0378">Hydrolase</keyword>